<dbReference type="STRING" id="2082308.A0A2K1QZ18"/>
<dbReference type="GO" id="GO:0000139">
    <property type="term" value="C:Golgi membrane"/>
    <property type="evidence" value="ECO:0007669"/>
    <property type="project" value="TreeGrafter"/>
</dbReference>
<evidence type="ECO:0000256" key="3">
    <source>
        <dbReference type="ARBA" id="ARBA00022692"/>
    </source>
</evidence>
<dbReference type="InterPro" id="IPR013880">
    <property type="entry name" value="Yos1"/>
</dbReference>
<dbReference type="GO" id="GO:0030134">
    <property type="term" value="C:COPII-coated ER to Golgi transport vesicle"/>
    <property type="evidence" value="ECO:0007669"/>
    <property type="project" value="TreeGrafter"/>
</dbReference>
<dbReference type="AlphaFoldDB" id="A0A2K1QZ18"/>
<evidence type="ECO:0000256" key="2">
    <source>
        <dbReference type="ARBA" id="ARBA00022448"/>
    </source>
</evidence>
<keyword evidence="9" id="KW-1185">Reference proteome</keyword>
<comment type="caution">
    <text evidence="8">The sequence shown here is derived from an EMBL/GenBank/DDBJ whole genome shotgun (WGS) entry which is preliminary data.</text>
</comment>
<reference evidence="8 9" key="1">
    <citation type="submission" date="2017-06" db="EMBL/GenBank/DDBJ databases">
        <title>Draft genome sequence of a variant of Elsinoe murrayae.</title>
        <authorList>
            <person name="Cheng Q."/>
        </authorList>
    </citation>
    <scope>NUCLEOTIDE SEQUENCE [LARGE SCALE GENOMIC DNA]</scope>
    <source>
        <strain evidence="8 9">CQ-2017a</strain>
    </source>
</reference>
<evidence type="ECO:0000256" key="7">
    <source>
        <dbReference type="ARBA" id="ARBA00024203"/>
    </source>
</evidence>
<evidence type="ECO:0000256" key="4">
    <source>
        <dbReference type="ARBA" id="ARBA00022927"/>
    </source>
</evidence>
<name>A0A2K1QZ18_9PEZI</name>
<dbReference type="Pfam" id="PF08571">
    <property type="entry name" value="Yos1"/>
    <property type="match status" value="1"/>
</dbReference>
<dbReference type="Proteomes" id="UP000243797">
    <property type="component" value="Unassembled WGS sequence"/>
</dbReference>
<dbReference type="InParanoid" id="A0A2K1QZ18"/>
<sequence>MAVLFGLGGLIYKDRFLARIGWSSAAQDPGFGGVQDTTSVKAKIVNLIASVRTLMRIPLIAINAVIILYELILG</sequence>
<comment type="subcellular location">
    <subcellularLocation>
        <location evidence="1">Membrane</location>
    </subcellularLocation>
</comment>
<evidence type="ECO:0000313" key="9">
    <source>
        <dbReference type="Proteomes" id="UP000243797"/>
    </source>
</evidence>
<dbReference type="FunCoup" id="A0A2K1QZ18">
    <property type="interactions" value="245"/>
</dbReference>
<accession>A0A2K1QZ18</accession>
<organism evidence="8 9">
    <name type="scientific">Sphaceloma murrayae</name>
    <dbReference type="NCBI Taxonomy" id="2082308"/>
    <lineage>
        <taxon>Eukaryota</taxon>
        <taxon>Fungi</taxon>
        <taxon>Dikarya</taxon>
        <taxon>Ascomycota</taxon>
        <taxon>Pezizomycotina</taxon>
        <taxon>Dothideomycetes</taxon>
        <taxon>Dothideomycetidae</taxon>
        <taxon>Myriangiales</taxon>
        <taxon>Elsinoaceae</taxon>
        <taxon>Sphaceloma</taxon>
    </lineage>
</organism>
<keyword evidence="4" id="KW-0653">Protein transport</keyword>
<proteinExistence type="inferred from homology"/>
<dbReference type="GO" id="GO:0006888">
    <property type="term" value="P:endoplasmic reticulum to Golgi vesicle-mediated transport"/>
    <property type="evidence" value="ECO:0007669"/>
    <property type="project" value="TreeGrafter"/>
</dbReference>
<dbReference type="GO" id="GO:0005789">
    <property type="term" value="C:endoplasmic reticulum membrane"/>
    <property type="evidence" value="ECO:0007669"/>
    <property type="project" value="TreeGrafter"/>
</dbReference>
<comment type="similarity">
    <text evidence="7">Belongs to the YOS1 family.</text>
</comment>
<keyword evidence="6" id="KW-0472">Membrane</keyword>
<evidence type="ECO:0000256" key="1">
    <source>
        <dbReference type="ARBA" id="ARBA00004370"/>
    </source>
</evidence>
<evidence type="ECO:0000256" key="5">
    <source>
        <dbReference type="ARBA" id="ARBA00022989"/>
    </source>
</evidence>
<keyword evidence="5" id="KW-1133">Transmembrane helix</keyword>
<dbReference type="OrthoDB" id="15356at2759"/>
<dbReference type="PANTHER" id="PTHR15858:SF0">
    <property type="entry name" value="IMMEDIATE EARLY RESPONSE 3-INTERACTING PROTEIN 1"/>
    <property type="match status" value="1"/>
</dbReference>
<keyword evidence="3" id="KW-0812">Transmembrane</keyword>
<dbReference type="PANTHER" id="PTHR15858">
    <property type="entry name" value="IMMEDIATE EARLY RESPONSE 3-INTERACTING PROTEIN 1"/>
    <property type="match status" value="1"/>
</dbReference>
<dbReference type="GO" id="GO:0015031">
    <property type="term" value="P:protein transport"/>
    <property type="evidence" value="ECO:0007669"/>
    <property type="project" value="UniProtKB-KW"/>
</dbReference>
<evidence type="ECO:0008006" key="10">
    <source>
        <dbReference type="Google" id="ProtNLM"/>
    </source>
</evidence>
<evidence type="ECO:0000256" key="6">
    <source>
        <dbReference type="ARBA" id="ARBA00023136"/>
    </source>
</evidence>
<gene>
    <name evidence="8" type="ORF">CAC42_5719</name>
</gene>
<dbReference type="EMBL" id="NKHZ01000025">
    <property type="protein sequence ID" value="PNS20269.1"/>
    <property type="molecule type" value="Genomic_DNA"/>
</dbReference>
<evidence type="ECO:0000313" key="8">
    <source>
        <dbReference type="EMBL" id="PNS20269.1"/>
    </source>
</evidence>
<protein>
    <recommendedName>
        <fullName evidence="10">Protein transport protein yos1</fullName>
    </recommendedName>
</protein>
<keyword evidence="2" id="KW-0813">Transport</keyword>